<gene>
    <name evidence="2" type="ORF">B0H15DRAFT_32815</name>
</gene>
<evidence type="ECO:0000313" key="3">
    <source>
        <dbReference type="Proteomes" id="UP001222325"/>
    </source>
</evidence>
<dbReference type="Proteomes" id="UP001222325">
    <property type="component" value="Unassembled WGS sequence"/>
</dbReference>
<feature type="compositionally biased region" description="Polar residues" evidence="1">
    <location>
        <begin position="11"/>
        <end position="20"/>
    </location>
</feature>
<proteinExistence type="predicted"/>
<dbReference type="EMBL" id="JARJCN010000010">
    <property type="protein sequence ID" value="KAJ7097144.1"/>
    <property type="molecule type" value="Genomic_DNA"/>
</dbReference>
<comment type="caution">
    <text evidence="2">The sequence shown here is derived from an EMBL/GenBank/DDBJ whole genome shotgun (WGS) entry which is preliminary data.</text>
</comment>
<dbReference type="AlphaFoldDB" id="A0AAD6XYG5"/>
<evidence type="ECO:0000313" key="2">
    <source>
        <dbReference type="EMBL" id="KAJ7097144.1"/>
    </source>
</evidence>
<sequence length="335" mass="39164">MAYIIPQKRLSMNPQASQAPRLSPERERHISPPKRVSMDPQAFQSPRLPPELERQIFELCALSRPFFVSRLMLVAWRVREWVTPILYHTIAISRASSPMLDAFSQYISTKSPQYMKNRCFPSFRNAVHIHNLYIGFLDAYLFEFLHSYPAAKNLYINARIMDRSIALRFADFTPTRLYSTDQFFTLLLAPHPFFSQITHLELIACLDHKVLLKRIPLLPRLTHLSFRDPRLIDISPRLLRTCASLSVLIHLPRAKEIELHRMNGRALTSLSKDFRFVYMPLKAHLGDWLAGARWGTDYWSRAEAFIAKRRAGEIDELQFMLFDDEDLECIEEKDT</sequence>
<organism evidence="2 3">
    <name type="scientific">Mycena belliarum</name>
    <dbReference type="NCBI Taxonomy" id="1033014"/>
    <lineage>
        <taxon>Eukaryota</taxon>
        <taxon>Fungi</taxon>
        <taxon>Dikarya</taxon>
        <taxon>Basidiomycota</taxon>
        <taxon>Agaricomycotina</taxon>
        <taxon>Agaricomycetes</taxon>
        <taxon>Agaricomycetidae</taxon>
        <taxon>Agaricales</taxon>
        <taxon>Marasmiineae</taxon>
        <taxon>Mycenaceae</taxon>
        <taxon>Mycena</taxon>
    </lineage>
</organism>
<name>A0AAD6XYG5_9AGAR</name>
<accession>A0AAD6XYG5</accession>
<protein>
    <submittedName>
        <fullName evidence="2">Uncharacterized protein</fullName>
    </submittedName>
</protein>
<keyword evidence="3" id="KW-1185">Reference proteome</keyword>
<reference evidence="2" key="1">
    <citation type="submission" date="2023-03" db="EMBL/GenBank/DDBJ databases">
        <title>Massive genome expansion in bonnet fungi (Mycena s.s.) driven by repeated elements and novel gene families across ecological guilds.</title>
        <authorList>
            <consortium name="Lawrence Berkeley National Laboratory"/>
            <person name="Harder C.B."/>
            <person name="Miyauchi S."/>
            <person name="Viragh M."/>
            <person name="Kuo A."/>
            <person name="Thoen E."/>
            <person name="Andreopoulos B."/>
            <person name="Lu D."/>
            <person name="Skrede I."/>
            <person name="Drula E."/>
            <person name="Henrissat B."/>
            <person name="Morin E."/>
            <person name="Kohler A."/>
            <person name="Barry K."/>
            <person name="LaButti K."/>
            <person name="Morin E."/>
            <person name="Salamov A."/>
            <person name="Lipzen A."/>
            <person name="Mereny Z."/>
            <person name="Hegedus B."/>
            <person name="Baldrian P."/>
            <person name="Stursova M."/>
            <person name="Weitz H."/>
            <person name="Taylor A."/>
            <person name="Grigoriev I.V."/>
            <person name="Nagy L.G."/>
            <person name="Martin F."/>
            <person name="Kauserud H."/>
        </authorList>
    </citation>
    <scope>NUCLEOTIDE SEQUENCE</scope>
    <source>
        <strain evidence="2">CBHHK173m</strain>
    </source>
</reference>
<feature type="region of interest" description="Disordered" evidence="1">
    <location>
        <begin position="11"/>
        <end position="44"/>
    </location>
</feature>
<evidence type="ECO:0000256" key="1">
    <source>
        <dbReference type="SAM" id="MobiDB-lite"/>
    </source>
</evidence>